<evidence type="ECO:0000313" key="2">
    <source>
        <dbReference type="EMBL" id="ETV91721.1"/>
    </source>
</evidence>
<feature type="compositionally biased region" description="Basic residues" evidence="1">
    <location>
        <begin position="30"/>
        <end position="40"/>
    </location>
</feature>
<dbReference type="GeneID" id="20090840"/>
<organism evidence="2">
    <name type="scientific">Aphanomyces invadans</name>
    <dbReference type="NCBI Taxonomy" id="157072"/>
    <lineage>
        <taxon>Eukaryota</taxon>
        <taxon>Sar</taxon>
        <taxon>Stramenopiles</taxon>
        <taxon>Oomycota</taxon>
        <taxon>Saprolegniomycetes</taxon>
        <taxon>Saprolegniales</taxon>
        <taxon>Verrucalvaceae</taxon>
        <taxon>Aphanomyces</taxon>
    </lineage>
</organism>
<dbReference type="EMBL" id="KI914007">
    <property type="protein sequence ID" value="ETV91721.1"/>
    <property type="molecule type" value="Genomic_DNA"/>
</dbReference>
<feature type="compositionally biased region" description="Polar residues" evidence="1">
    <location>
        <begin position="601"/>
        <end position="615"/>
    </location>
</feature>
<feature type="compositionally biased region" description="Basic and acidic residues" evidence="1">
    <location>
        <begin position="1"/>
        <end position="16"/>
    </location>
</feature>
<evidence type="ECO:0008006" key="3">
    <source>
        <dbReference type="Google" id="ProtNLM"/>
    </source>
</evidence>
<dbReference type="eggNOG" id="ENOG502S5UA">
    <property type="taxonomic scope" value="Eukaryota"/>
</dbReference>
<feature type="region of interest" description="Disordered" evidence="1">
    <location>
        <begin position="1"/>
        <end position="174"/>
    </location>
</feature>
<feature type="region of interest" description="Disordered" evidence="1">
    <location>
        <begin position="560"/>
        <end position="637"/>
    </location>
</feature>
<dbReference type="AlphaFoldDB" id="A0A024TDP8"/>
<feature type="compositionally biased region" description="Low complexity" evidence="1">
    <location>
        <begin position="83"/>
        <end position="94"/>
    </location>
</feature>
<dbReference type="OrthoDB" id="77404at2759"/>
<name>A0A024TDP8_9STRA</name>
<reference evidence="2" key="1">
    <citation type="submission" date="2013-12" db="EMBL/GenBank/DDBJ databases">
        <title>The Genome Sequence of Aphanomyces invadans NJM9701.</title>
        <authorList>
            <consortium name="The Broad Institute Genomics Platform"/>
            <person name="Russ C."/>
            <person name="Tyler B."/>
            <person name="van West P."/>
            <person name="Dieguez-Uribeondo J."/>
            <person name="Young S.K."/>
            <person name="Zeng Q."/>
            <person name="Gargeya S."/>
            <person name="Fitzgerald M."/>
            <person name="Abouelleil A."/>
            <person name="Alvarado L."/>
            <person name="Chapman S.B."/>
            <person name="Gainer-Dewar J."/>
            <person name="Goldberg J."/>
            <person name="Griggs A."/>
            <person name="Gujja S."/>
            <person name="Hansen M."/>
            <person name="Howarth C."/>
            <person name="Imamovic A."/>
            <person name="Ireland A."/>
            <person name="Larimer J."/>
            <person name="McCowan C."/>
            <person name="Murphy C."/>
            <person name="Pearson M."/>
            <person name="Poon T.W."/>
            <person name="Priest M."/>
            <person name="Roberts A."/>
            <person name="Saif S."/>
            <person name="Shea T."/>
            <person name="Sykes S."/>
            <person name="Wortman J."/>
            <person name="Nusbaum C."/>
            <person name="Birren B."/>
        </authorList>
    </citation>
    <scope>NUCLEOTIDE SEQUENCE [LARGE SCALE GENOMIC DNA]</scope>
    <source>
        <strain evidence="2">NJM9701</strain>
    </source>
</reference>
<evidence type="ECO:0000256" key="1">
    <source>
        <dbReference type="SAM" id="MobiDB-lite"/>
    </source>
</evidence>
<feature type="compositionally biased region" description="Basic and acidic residues" evidence="1">
    <location>
        <begin position="576"/>
        <end position="588"/>
    </location>
</feature>
<dbReference type="RefSeq" id="XP_008879647.1">
    <property type="nucleotide sequence ID" value="XM_008881425.1"/>
</dbReference>
<feature type="compositionally biased region" description="Polar residues" evidence="1">
    <location>
        <begin position="43"/>
        <end position="59"/>
    </location>
</feature>
<accession>A0A024TDP8</accession>
<proteinExistence type="predicted"/>
<gene>
    <name evidence="2" type="ORF">H310_13790</name>
</gene>
<dbReference type="VEuPathDB" id="FungiDB:H310_13790"/>
<protein>
    <recommendedName>
        <fullName evidence="3">Fibrous sheath-interacting protein 1</fullName>
    </recommendedName>
</protein>
<sequence length="637" mass="68330">MIDDTQQRRPRSEGHLVARSATRQPSSPMHRPKTTPKLRIQRVLSQSSLPSKVSTTGGSSELFCMTKLSDSPPKPPALENDGDSPTSDNNSNDDVCVTARESDVDIASPPAMLSSGTDQDGTGDSPPGGAPARCQIQPRQCSSYDMAPPPVSTPPTHMNAAAESTSDQGMPEAPVAMPEAPVELPPTDESCDAERPSNGMHAKWCDQMEKAQTMRDKMQSDLAEYLASLATKHDDDGSSLVTFPDNYDTVLNLMTKADLAPAAPTWSKALLQDGLTKKQAHGVIPGEAADGEGDLNIKIAHGIALIRQLDAKLDDLDQKLNKPTRTKQFMAAPAVPPKKTTSAQRIKDKVEAAKTLGDAPDFISRNKEMKEAGTSLTKSEATRVEALLGHGEAITDELAEAASNPFDVVHNDHVDRIEESLRELQAKRATTPVDGVMTFGSVASVVPLLAGMPSMAHLNATQRLAAIDCALLSFRDEDAIGVMASGVDDDAKSVRSEVSRSSSVWSRASTRTVSKRDIQSIAAQAKLEIPDAEKAPRDAINQLLATLSGITIELADDEVCDEHPQENESNPSPPHRPPEDEPATEKSSRGLSQHGRKRPTKPTTLQASATSSFSHLFTLPFEPAGPSRKQLAHTNFR</sequence>